<sequence length="82" mass="9058">MTDYLGLDWLAMVLTFTAIYLLGNKSRYGFLIMMAGNLCWTAIGVWAHSYAMVLANLGFFLMNVRGFVKWAPATQATGALDA</sequence>
<keyword evidence="3" id="KW-1185">Reference proteome</keyword>
<evidence type="ECO:0000313" key="3">
    <source>
        <dbReference type="Proteomes" id="UP001596037"/>
    </source>
</evidence>
<proteinExistence type="predicted"/>
<feature type="transmembrane region" description="Helical" evidence="1">
    <location>
        <begin position="30"/>
        <end position="53"/>
    </location>
</feature>
<dbReference type="EMBL" id="JBHSMF010000009">
    <property type="protein sequence ID" value="MFC5498574.1"/>
    <property type="molecule type" value="Genomic_DNA"/>
</dbReference>
<protein>
    <recommendedName>
        <fullName evidence="4">Nicotinamide riboside transporter PnuC</fullName>
    </recommendedName>
</protein>
<comment type="caution">
    <text evidence="2">The sequence shown here is derived from an EMBL/GenBank/DDBJ whole genome shotgun (WGS) entry which is preliminary data.</text>
</comment>
<feature type="transmembrane region" description="Helical" evidence="1">
    <location>
        <begin position="6"/>
        <end position="23"/>
    </location>
</feature>
<dbReference type="Proteomes" id="UP001596037">
    <property type="component" value="Unassembled WGS sequence"/>
</dbReference>
<dbReference type="RefSeq" id="WP_376850665.1">
    <property type="nucleotide sequence ID" value="NZ_JBHSMF010000009.1"/>
</dbReference>
<keyword evidence="1" id="KW-0812">Transmembrane</keyword>
<evidence type="ECO:0008006" key="4">
    <source>
        <dbReference type="Google" id="ProtNLM"/>
    </source>
</evidence>
<organism evidence="2 3">
    <name type="scientific">Caenimonas terrae</name>
    <dbReference type="NCBI Taxonomy" id="696074"/>
    <lineage>
        <taxon>Bacteria</taxon>
        <taxon>Pseudomonadati</taxon>
        <taxon>Pseudomonadota</taxon>
        <taxon>Betaproteobacteria</taxon>
        <taxon>Burkholderiales</taxon>
        <taxon>Comamonadaceae</taxon>
        <taxon>Caenimonas</taxon>
    </lineage>
</organism>
<evidence type="ECO:0000313" key="2">
    <source>
        <dbReference type="EMBL" id="MFC5498574.1"/>
    </source>
</evidence>
<keyword evidence="1" id="KW-0472">Membrane</keyword>
<accession>A0ABW0NF66</accession>
<keyword evidence="1" id="KW-1133">Transmembrane helix</keyword>
<evidence type="ECO:0000256" key="1">
    <source>
        <dbReference type="SAM" id="Phobius"/>
    </source>
</evidence>
<gene>
    <name evidence="2" type="ORF">ACFPOE_13590</name>
</gene>
<reference evidence="3" key="1">
    <citation type="journal article" date="2019" name="Int. J. Syst. Evol. Microbiol.">
        <title>The Global Catalogue of Microorganisms (GCM) 10K type strain sequencing project: providing services to taxonomists for standard genome sequencing and annotation.</title>
        <authorList>
            <consortium name="The Broad Institute Genomics Platform"/>
            <consortium name="The Broad Institute Genome Sequencing Center for Infectious Disease"/>
            <person name="Wu L."/>
            <person name="Ma J."/>
        </authorList>
    </citation>
    <scope>NUCLEOTIDE SEQUENCE [LARGE SCALE GENOMIC DNA]</scope>
    <source>
        <strain evidence="3">CCUG 57401</strain>
    </source>
</reference>
<name>A0ABW0NF66_9BURK</name>